<evidence type="ECO:0000313" key="18">
    <source>
        <dbReference type="Proteomes" id="UP000695022"/>
    </source>
</evidence>
<protein>
    <recommendedName>
        <fullName evidence="14 17">Alpha-1,3-mannosyl-glycoprotein 2-beta-N-acetylglucosaminyltransferase</fullName>
        <shortName evidence="17">GNT-I</shortName>
        <shortName evidence="17">GlcNAc-T I</shortName>
        <ecNumber evidence="14 17">2.4.1.101</ecNumber>
    </recommendedName>
    <alternativeName>
        <fullName evidence="15 17">N-glycosyl-oligosaccharide-glycoprotein N-acetylglucosaminyltransferase I</fullName>
    </alternativeName>
</protein>
<dbReference type="PANTHER" id="PTHR10468">
    <property type="entry name" value="PROTEIN O-LINKED-MANNOSE BETA-1,2-N-ACETYLGLUCOSAMINYLTRANSFERASE 1/ALPHA-1,3-MANNOSYL-GLYCOPROTEIN 2-BETA-N-ACETYLGLUCOSAMINYLTRANSFERASE"/>
    <property type="match status" value="1"/>
</dbReference>
<dbReference type="RefSeq" id="XP_014672853.1">
    <property type="nucleotide sequence ID" value="XM_014817367.1"/>
</dbReference>
<dbReference type="GeneID" id="106813267"/>
<evidence type="ECO:0000256" key="4">
    <source>
        <dbReference type="ARBA" id="ARBA00022676"/>
    </source>
</evidence>
<evidence type="ECO:0000256" key="15">
    <source>
        <dbReference type="ARBA" id="ARBA00041712"/>
    </source>
</evidence>
<sequence length="416" mass="47550">MAPALLRRCPAGARDPRSQVQTNDELLRLLVAQKDKLGAIDLSRLNVLPPDRDRFEQTGGAAAAVNTSAADGPIIAVLVFSCNRPTVSRNLDQLIKYRPSATSFPIIVSQDCGDKPTAAVIQDYVKRRDVLTHIRQPDLSDIVLPPKQKKFAGYYKIARHYRWALNQAFHELKYDTVIIVEDDLDVAPDFFEYFAATYRVLKADPTLWCVSAWNDNGKPSLIANDPELLHRTDFFPGLGWMLQKSTWLELEPKWPITFWDDWMRHPDQRKGRACIRPEISRTITFGKIGVSKGQYFEQHLKFIKLNTKMVTWTKKDLSYLDEKRYIPEFVERVYSSTPEVGIRQVQAREVSQHDAVRVTYTTQTSFKILSKALGMMTDVKAGVARTAYRGVVSIMFNGQRVYLAPPANWTAYEMWS</sequence>
<keyword evidence="18" id="KW-1185">Reference proteome</keyword>
<keyword evidence="9" id="KW-1133">Transmembrane helix</keyword>
<dbReference type="EC" id="2.4.1.101" evidence="14 17"/>
<evidence type="ECO:0000256" key="1">
    <source>
        <dbReference type="ARBA" id="ARBA00004323"/>
    </source>
</evidence>
<evidence type="ECO:0000256" key="16">
    <source>
        <dbReference type="ARBA" id="ARBA00049421"/>
    </source>
</evidence>
<accession>A0ABM1EKY2</accession>
<dbReference type="SUPFAM" id="SSF53448">
    <property type="entry name" value="Nucleotide-diphospho-sugar transferases"/>
    <property type="match status" value="1"/>
</dbReference>
<evidence type="ECO:0000256" key="8">
    <source>
        <dbReference type="ARBA" id="ARBA00022968"/>
    </source>
</evidence>
<keyword evidence="8 17" id="KW-0735">Signal-anchor</keyword>
<dbReference type="Gene3D" id="3.10.180.20">
    <property type="entry name" value="N-Acetylglucosaminyltransferase I, Domain 2"/>
    <property type="match status" value="1"/>
</dbReference>
<comment type="catalytic activity">
    <reaction evidence="16 17">
        <text>N(4)-(alpha-D-Man-(1-&gt;3)-[alpha-D-Man-(1-&gt;3)-[alpha-D-Man-(1-&gt;6)]-alpha-D-Man-(1-&gt;6)]-beta-D-Man-(1-&gt;4)-beta-D-GlcNAc-(1-&gt;4)-beta-D-GlcNAc)-L-asparaginyl-[protein] (N-glucan mannose isomer 5A1,2) + UDP-N-acetyl-alpha-D-glucosamine = N(4)-{beta-D-GlcNAc-(1-&gt;2)-alpha-D-Man-(1-&gt;3)-[alpha-D-Man-(1-&gt;3)-[alpha-D-Man-(1-&gt;6)]-alpha-D-Man-(1-&gt;6)]-beta-D-Man-(1-&gt;4)-beta-D-GlcNAc-(1-&gt;4)-beta-D-GlcNAc}-L-asparaginyl-[protein] + UDP + H(+)</text>
        <dbReference type="Rhea" id="RHEA:11456"/>
        <dbReference type="Rhea" id="RHEA-COMP:14367"/>
        <dbReference type="Rhea" id="RHEA-COMP:14368"/>
        <dbReference type="ChEBI" id="CHEBI:15378"/>
        <dbReference type="ChEBI" id="CHEBI:57705"/>
        <dbReference type="ChEBI" id="CHEBI:58223"/>
        <dbReference type="ChEBI" id="CHEBI:59087"/>
        <dbReference type="ChEBI" id="CHEBI:60625"/>
        <dbReference type="EC" id="2.4.1.101"/>
    </reaction>
</comment>
<keyword evidence="6" id="KW-0812">Transmembrane</keyword>
<evidence type="ECO:0000256" key="2">
    <source>
        <dbReference type="ARBA" id="ARBA00004922"/>
    </source>
</evidence>
<keyword evidence="12 17" id="KW-0464">Manganese</keyword>
<keyword evidence="10 17" id="KW-0333">Golgi apparatus</keyword>
<evidence type="ECO:0000256" key="11">
    <source>
        <dbReference type="ARBA" id="ARBA00023136"/>
    </source>
</evidence>
<dbReference type="Proteomes" id="UP000695022">
    <property type="component" value="Unplaced"/>
</dbReference>
<dbReference type="InterPro" id="IPR029044">
    <property type="entry name" value="Nucleotide-diphossugar_trans"/>
</dbReference>
<keyword evidence="4 17" id="KW-0328">Glycosyltransferase</keyword>
<evidence type="ECO:0000256" key="12">
    <source>
        <dbReference type="ARBA" id="ARBA00023211"/>
    </source>
</evidence>
<evidence type="ECO:0000256" key="3">
    <source>
        <dbReference type="ARBA" id="ARBA00006492"/>
    </source>
</evidence>
<dbReference type="PANTHER" id="PTHR10468:SF0">
    <property type="entry name" value="ALPHA-1,3-MANNOSYL-GLYCOPROTEIN 2-BETA-N-ACETYLGLUCOSAMINYLTRANSFERASE"/>
    <property type="match status" value="1"/>
</dbReference>
<dbReference type="InterPro" id="IPR004139">
    <property type="entry name" value="Glyco_trans_13"/>
</dbReference>
<keyword evidence="7 17" id="KW-0479">Metal-binding</keyword>
<proteinExistence type="inferred from homology"/>
<evidence type="ECO:0000256" key="17">
    <source>
        <dbReference type="RuleBase" id="RU368119"/>
    </source>
</evidence>
<evidence type="ECO:0000256" key="6">
    <source>
        <dbReference type="ARBA" id="ARBA00022692"/>
    </source>
</evidence>
<organism evidence="18 19">
    <name type="scientific">Priapulus caudatus</name>
    <name type="common">Priapulid worm</name>
    <dbReference type="NCBI Taxonomy" id="37621"/>
    <lineage>
        <taxon>Eukaryota</taxon>
        <taxon>Metazoa</taxon>
        <taxon>Ecdysozoa</taxon>
        <taxon>Scalidophora</taxon>
        <taxon>Priapulida</taxon>
        <taxon>Priapulimorpha</taxon>
        <taxon>Priapulimorphida</taxon>
        <taxon>Priapulidae</taxon>
        <taxon>Priapulus</taxon>
    </lineage>
</organism>
<comment type="cofactor">
    <cofactor evidence="17">
        <name>Mn(2+)</name>
        <dbReference type="ChEBI" id="CHEBI:29035"/>
    </cofactor>
    <text evidence="17">The cofactor is mostly bound to the substrate.</text>
</comment>
<evidence type="ECO:0000313" key="19">
    <source>
        <dbReference type="RefSeq" id="XP_014672853.1"/>
    </source>
</evidence>
<comment type="similarity">
    <text evidence="3 17">Belongs to the glycosyltransferase 13 family.</text>
</comment>
<gene>
    <name evidence="19" type="primary">LOC106813267</name>
</gene>
<comment type="pathway">
    <text evidence="2 17">Protein modification; protein glycosylation.</text>
</comment>
<dbReference type="Gene3D" id="3.90.550.10">
    <property type="entry name" value="Spore Coat Polysaccharide Biosynthesis Protein SpsA, Chain A"/>
    <property type="match status" value="1"/>
</dbReference>
<evidence type="ECO:0000256" key="13">
    <source>
        <dbReference type="ARBA" id="ARBA00037706"/>
    </source>
</evidence>
<comment type="subcellular location">
    <subcellularLocation>
        <location evidence="1 17">Golgi apparatus membrane</location>
        <topology evidence="1 17">Single-pass type II membrane protein</topology>
    </subcellularLocation>
</comment>
<keyword evidence="11" id="KW-0472">Membrane</keyword>
<evidence type="ECO:0000256" key="9">
    <source>
        <dbReference type="ARBA" id="ARBA00022989"/>
    </source>
</evidence>
<dbReference type="Pfam" id="PF03071">
    <property type="entry name" value="GNT-I"/>
    <property type="match status" value="1"/>
</dbReference>
<dbReference type="InterPro" id="IPR052261">
    <property type="entry name" value="Glycosyltransferase_13"/>
</dbReference>
<comment type="function">
    <text evidence="13 17">Initiates complex N-linked carbohydrate formation. Essential for the conversion of high-mannose to hybrid and complex N-glycans.</text>
</comment>
<dbReference type="CDD" id="cd02514">
    <property type="entry name" value="GT13_GLCNAC-TI"/>
    <property type="match status" value="1"/>
</dbReference>
<evidence type="ECO:0000256" key="10">
    <source>
        <dbReference type="ARBA" id="ARBA00023034"/>
    </source>
</evidence>
<evidence type="ECO:0000256" key="5">
    <source>
        <dbReference type="ARBA" id="ARBA00022679"/>
    </source>
</evidence>
<name>A0ABM1EKY2_PRICU</name>
<evidence type="ECO:0000256" key="14">
    <source>
        <dbReference type="ARBA" id="ARBA00038949"/>
    </source>
</evidence>
<keyword evidence="5" id="KW-0808">Transferase</keyword>
<reference evidence="19" key="1">
    <citation type="submission" date="2025-08" db="UniProtKB">
        <authorList>
            <consortium name="RefSeq"/>
        </authorList>
    </citation>
    <scope>IDENTIFICATION</scope>
</reference>
<evidence type="ECO:0000256" key="7">
    <source>
        <dbReference type="ARBA" id="ARBA00022723"/>
    </source>
</evidence>